<organism evidence="4 5">
    <name type="scientific">Pelagovum pacificum</name>
    <dbReference type="NCBI Taxonomy" id="2588711"/>
    <lineage>
        <taxon>Bacteria</taxon>
        <taxon>Pseudomonadati</taxon>
        <taxon>Pseudomonadota</taxon>
        <taxon>Alphaproteobacteria</taxon>
        <taxon>Rhodobacterales</taxon>
        <taxon>Paracoccaceae</taxon>
        <taxon>Pelagovum</taxon>
    </lineage>
</organism>
<keyword evidence="1 2" id="KW-0732">Signal</keyword>
<dbReference type="AlphaFoldDB" id="A0A5C5G949"/>
<gene>
    <name evidence="4" type="ORF">FHY64_19640</name>
</gene>
<sequence length="378" mass="40493">MMKTIRIVLLGLMTLLAACESAPRGAGLQREVLAASGETTEDGTVIPEFAVEQVTRDTVAAFASWPAVGENRLGWLNRVDQPNTRIIAPGDLVSVTIWSTEDNGLLTAVGERFVTLPEMRVSSSGTVFLPYIGTIRIAGMAPETARARIEEQYFVVTPSAQVQLSMAEGRANTVSLVSGVSRPGSYPLPDQDYTVMNLIADGGGVPPGTNNPQIRLQRGSDIYGTSVSRLLDSPSLDTTLRGGDKVYVEEDDRYFLSLGAAGREALHDFPKDVVTATDALSIIGGVQENRADARGILVLRHYPAEAVRTDRTGPSHTRTVFTIDLTSADGLFSAGQFQIRPGDLVYVTESPLISTSSIFDIFGTAIGVARNTDLLFNG</sequence>
<dbReference type="PANTHER" id="PTHR33619">
    <property type="entry name" value="POLYSACCHARIDE EXPORT PROTEIN GFCE-RELATED"/>
    <property type="match status" value="1"/>
</dbReference>
<protein>
    <submittedName>
        <fullName evidence="4">Polysaccharide export protein</fullName>
    </submittedName>
</protein>
<dbReference type="Gene3D" id="3.30.1950.10">
    <property type="entry name" value="wza like domain"/>
    <property type="match status" value="1"/>
</dbReference>
<accession>A0A5C5G949</accession>
<dbReference type="InterPro" id="IPR003715">
    <property type="entry name" value="Poly_export_N"/>
</dbReference>
<name>A0A5C5G949_9RHOB</name>
<feature type="domain" description="Polysaccharide export protein N-terminal" evidence="3">
    <location>
        <begin position="81"/>
        <end position="164"/>
    </location>
</feature>
<feature type="chain" id="PRO_5022969728" evidence="2">
    <location>
        <begin position="19"/>
        <end position="378"/>
    </location>
</feature>
<evidence type="ECO:0000313" key="5">
    <source>
        <dbReference type="Proteomes" id="UP000314011"/>
    </source>
</evidence>
<reference evidence="4 5" key="1">
    <citation type="submission" date="2019-06" db="EMBL/GenBank/DDBJ databases">
        <title>Genome of new Rhodobacteraceae sp. SM1903.</title>
        <authorList>
            <person name="Ren X."/>
        </authorList>
    </citation>
    <scope>NUCLEOTIDE SEQUENCE [LARGE SCALE GENOMIC DNA]</scope>
    <source>
        <strain evidence="4 5">SM1903</strain>
    </source>
</reference>
<dbReference type="Proteomes" id="UP000314011">
    <property type="component" value="Unassembled WGS sequence"/>
</dbReference>
<dbReference type="InterPro" id="IPR049712">
    <property type="entry name" value="Poly_export"/>
</dbReference>
<dbReference type="Pfam" id="PF02563">
    <property type="entry name" value="Poly_export"/>
    <property type="match status" value="1"/>
</dbReference>
<comment type="caution">
    <text evidence="4">The sequence shown here is derived from an EMBL/GenBank/DDBJ whole genome shotgun (WGS) entry which is preliminary data.</text>
</comment>
<feature type="signal peptide" evidence="2">
    <location>
        <begin position="1"/>
        <end position="18"/>
    </location>
</feature>
<proteinExistence type="predicted"/>
<dbReference type="Gene3D" id="3.10.560.10">
    <property type="entry name" value="Outer membrane lipoprotein wza domain like"/>
    <property type="match status" value="2"/>
</dbReference>
<dbReference type="PROSITE" id="PS51257">
    <property type="entry name" value="PROKAR_LIPOPROTEIN"/>
    <property type="match status" value="1"/>
</dbReference>
<evidence type="ECO:0000313" key="4">
    <source>
        <dbReference type="EMBL" id="TNY30540.1"/>
    </source>
</evidence>
<dbReference type="OrthoDB" id="7198507at2"/>
<dbReference type="GO" id="GO:0015159">
    <property type="term" value="F:polysaccharide transmembrane transporter activity"/>
    <property type="evidence" value="ECO:0007669"/>
    <property type="project" value="InterPro"/>
</dbReference>
<dbReference type="PANTHER" id="PTHR33619:SF3">
    <property type="entry name" value="POLYSACCHARIDE EXPORT PROTEIN GFCE-RELATED"/>
    <property type="match status" value="1"/>
</dbReference>
<keyword evidence="5" id="KW-1185">Reference proteome</keyword>
<evidence type="ECO:0000256" key="1">
    <source>
        <dbReference type="ARBA" id="ARBA00022729"/>
    </source>
</evidence>
<evidence type="ECO:0000256" key="2">
    <source>
        <dbReference type="SAM" id="SignalP"/>
    </source>
</evidence>
<dbReference type="EMBL" id="VFFF01000005">
    <property type="protein sequence ID" value="TNY30540.1"/>
    <property type="molecule type" value="Genomic_DNA"/>
</dbReference>
<evidence type="ECO:0000259" key="3">
    <source>
        <dbReference type="Pfam" id="PF02563"/>
    </source>
</evidence>